<dbReference type="SUPFAM" id="SSF46785">
    <property type="entry name" value="Winged helix' DNA-binding domain"/>
    <property type="match status" value="1"/>
</dbReference>
<keyword evidence="1" id="KW-0812">Transmembrane</keyword>
<reference evidence="2" key="1">
    <citation type="submission" date="2024-03" db="EMBL/GenBank/DDBJ databases">
        <title>Complete genome sequence of Sulfurisphaera javensis strain KD-1.</title>
        <authorList>
            <person name="Sakai H."/>
            <person name="Nur N."/>
            <person name="Suwanto A."/>
            <person name="Kurosawa N."/>
        </authorList>
    </citation>
    <scope>NUCLEOTIDE SEQUENCE</scope>
    <source>
        <strain evidence="2">KD-1</strain>
    </source>
</reference>
<keyword evidence="1" id="KW-0472">Membrane</keyword>
<accession>A0AAT9GPA0</accession>
<dbReference type="InterPro" id="IPR036390">
    <property type="entry name" value="WH_DNA-bd_sf"/>
</dbReference>
<feature type="transmembrane region" description="Helical" evidence="1">
    <location>
        <begin position="83"/>
        <end position="103"/>
    </location>
</feature>
<dbReference type="InterPro" id="IPR036388">
    <property type="entry name" value="WH-like_DNA-bd_sf"/>
</dbReference>
<dbReference type="CDD" id="cd00090">
    <property type="entry name" value="HTH_ARSR"/>
    <property type="match status" value="1"/>
</dbReference>
<dbReference type="RefSeq" id="WP_369610852.1">
    <property type="nucleotide sequence ID" value="NZ_AP031322.1"/>
</dbReference>
<feature type="transmembrane region" description="Helical" evidence="1">
    <location>
        <begin position="109"/>
        <end position="127"/>
    </location>
</feature>
<evidence type="ECO:0000256" key="1">
    <source>
        <dbReference type="SAM" id="Phobius"/>
    </source>
</evidence>
<dbReference type="InterPro" id="IPR011991">
    <property type="entry name" value="ArsR-like_HTH"/>
</dbReference>
<proteinExistence type="predicted"/>
<dbReference type="Gene3D" id="1.10.10.10">
    <property type="entry name" value="Winged helix-like DNA-binding domain superfamily/Winged helix DNA-binding domain"/>
    <property type="match status" value="1"/>
</dbReference>
<organism evidence="2">
    <name type="scientific">Sulfurisphaera javensis</name>
    <dbReference type="NCBI Taxonomy" id="2049879"/>
    <lineage>
        <taxon>Archaea</taxon>
        <taxon>Thermoproteota</taxon>
        <taxon>Thermoprotei</taxon>
        <taxon>Sulfolobales</taxon>
        <taxon>Sulfolobaceae</taxon>
        <taxon>Sulfurisphaera</taxon>
    </lineage>
</organism>
<gene>
    <name evidence="2" type="ORF">SJAV_05910</name>
</gene>
<dbReference type="EMBL" id="AP031322">
    <property type="protein sequence ID" value="BFH72647.1"/>
    <property type="molecule type" value="Genomic_DNA"/>
</dbReference>
<sequence>MELELSPPTRRVYYYLLKKKEASLRQIQEDLGFASTSAARYHVKKLIEYGLVRETFDGKYTINRIVLDDDYIMIFNSILPKSIFFASFFLTSTLLIILFMLSHPFAMEIFASLISFIASGIFLIDAIKRYLKFERTIKEPKSEE</sequence>
<protein>
    <submittedName>
        <fullName evidence="2">Winged helix-turn-helix domain-containing protein</fullName>
    </submittedName>
</protein>
<evidence type="ECO:0000313" key="2">
    <source>
        <dbReference type="EMBL" id="BFH72647.1"/>
    </source>
</evidence>
<dbReference type="KEGG" id="sjv:SJAV_05910"/>
<dbReference type="AlphaFoldDB" id="A0AAT9GPA0"/>
<name>A0AAT9GPA0_9CREN</name>
<dbReference type="GeneID" id="92353525"/>
<keyword evidence="1" id="KW-1133">Transmembrane helix</keyword>